<protein>
    <submittedName>
        <fullName evidence="2">Alpha/beta hydrolase</fullName>
    </submittedName>
</protein>
<dbReference type="Gene3D" id="3.40.50.1820">
    <property type="entry name" value="alpha/beta hydrolase"/>
    <property type="match status" value="1"/>
</dbReference>
<reference evidence="2 3" key="1">
    <citation type="submission" date="2024-09" db="EMBL/GenBank/DDBJ databases">
        <authorList>
            <person name="Sun Q."/>
            <person name="Mori K."/>
        </authorList>
    </citation>
    <scope>NUCLEOTIDE SEQUENCE [LARGE SCALE GENOMIC DNA]</scope>
    <source>
        <strain evidence="2 3">KCTC 23315</strain>
    </source>
</reference>
<dbReference type="EMBL" id="JBHLXP010000001">
    <property type="protein sequence ID" value="MFC0047906.1"/>
    <property type="molecule type" value="Genomic_DNA"/>
</dbReference>
<feature type="signal peptide" evidence="1">
    <location>
        <begin position="1"/>
        <end position="22"/>
    </location>
</feature>
<dbReference type="PANTHER" id="PTHR48098:SF6">
    <property type="entry name" value="FERRI-BACILLIBACTIN ESTERASE BESA"/>
    <property type="match status" value="1"/>
</dbReference>
<keyword evidence="1" id="KW-0732">Signal</keyword>
<dbReference type="InterPro" id="IPR029058">
    <property type="entry name" value="AB_hydrolase_fold"/>
</dbReference>
<accession>A0ABV6BAK0</accession>
<dbReference type="GO" id="GO:0016787">
    <property type="term" value="F:hydrolase activity"/>
    <property type="evidence" value="ECO:0007669"/>
    <property type="project" value="UniProtKB-KW"/>
</dbReference>
<dbReference type="RefSeq" id="WP_377241580.1">
    <property type="nucleotide sequence ID" value="NZ_JBHLXP010000001.1"/>
</dbReference>
<dbReference type="Pfam" id="PF00756">
    <property type="entry name" value="Esterase"/>
    <property type="match status" value="1"/>
</dbReference>
<dbReference type="PANTHER" id="PTHR48098">
    <property type="entry name" value="ENTEROCHELIN ESTERASE-RELATED"/>
    <property type="match status" value="1"/>
</dbReference>
<gene>
    <name evidence="2" type="ORF">ACFFJP_06365</name>
</gene>
<sequence>MTNTILKLMLAVMCFVHMQVFAALPLMQTEQLSIKSQLLAQSRELIVYLPADYAQSKQQYPVLYITDGDIQGAHTAGTVDYLSKFDLIPAMIVVGIVTPRQQRVEELTLAQTTTKPQKLAGADLVLAHLEQEIMPFIKSRYRTSDYQALAGTSHGGQFAVNAAIKRPGLFNGVIAISPSLYWNNNQVIDLAAAALKTQSITGRLFLSIANEEPLMTNAFQQLVDFTNQYPTAKLQVLAKTFSDESHDSTTLVGQYHGLKHLFANWAIPNTPQNLTDLQAVFNARSQVLGQKLQIPEDKANGYSQWLQYLNRQDETLELLVWNRKNYPQSFNAHISLIKAYLHFKLTDKAKAAYNETLQSLKGITAAQQAELDALFNVKAS</sequence>
<feature type="chain" id="PRO_5047419930" evidence="1">
    <location>
        <begin position="23"/>
        <end position="380"/>
    </location>
</feature>
<organism evidence="2 3">
    <name type="scientific">Rheinheimera tilapiae</name>
    <dbReference type="NCBI Taxonomy" id="875043"/>
    <lineage>
        <taxon>Bacteria</taxon>
        <taxon>Pseudomonadati</taxon>
        <taxon>Pseudomonadota</taxon>
        <taxon>Gammaproteobacteria</taxon>
        <taxon>Chromatiales</taxon>
        <taxon>Chromatiaceae</taxon>
        <taxon>Rheinheimera</taxon>
    </lineage>
</organism>
<keyword evidence="2" id="KW-0378">Hydrolase</keyword>
<dbReference type="InterPro" id="IPR050583">
    <property type="entry name" value="Mycobacterial_A85_antigen"/>
</dbReference>
<evidence type="ECO:0000256" key="1">
    <source>
        <dbReference type="SAM" id="SignalP"/>
    </source>
</evidence>
<dbReference type="InterPro" id="IPR000801">
    <property type="entry name" value="Esterase-like"/>
</dbReference>
<evidence type="ECO:0000313" key="3">
    <source>
        <dbReference type="Proteomes" id="UP001589813"/>
    </source>
</evidence>
<dbReference type="Proteomes" id="UP001589813">
    <property type="component" value="Unassembled WGS sequence"/>
</dbReference>
<evidence type="ECO:0000313" key="2">
    <source>
        <dbReference type="EMBL" id="MFC0047906.1"/>
    </source>
</evidence>
<proteinExistence type="predicted"/>
<keyword evidence="3" id="KW-1185">Reference proteome</keyword>
<dbReference type="SUPFAM" id="SSF53474">
    <property type="entry name" value="alpha/beta-Hydrolases"/>
    <property type="match status" value="1"/>
</dbReference>
<name>A0ABV6BAK0_9GAMM</name>
<comment type="caution">
    <text evidence="2">The sequence shown here is derived from an EMBL/GenBank/DDBJ whole genome shotgun (WGS) entry which is preliminary data.</text>
</comment>